<proteinExistence type="predicted"/>
<protein>
    <submittedName>
        <fullName evidence="1">Uncharacterized protein</fullName>
    </submittedName>
</protein>
<gene>
    <name evidence="1" type="ORF">LCPAC304_05480</name>
</gene>
<organism evidence="1">
    <name type="scientific">Pithovirus LCPAC304</name>
    <dbReference type="NCBI Taxonomy" id="2506594"/>
    <lineage>
        <taxon>Viruses</taxon>
        <taxon>Pithoviruses</taxon>
    </lineage>
</organism>
<accession>A0A481ZBZ9</accession>
<evidence type="ECO:0000313" key="1">
    <source>
        <dbReference type="EMBL" id="QBK92201.1"/>
    </source>
</evidence>
<name>A0A481ZBZ9_9VIRU</name>
<reference evidence="1" key="1">
    <citation type="journal article" date="2019" name="MBio">
        <title>Virus Genomes from Deep Sea Sediments Expand the Ocean Megavirome and Support Independent Origins of Viral Gigantism.</title>
        <authorList>
            <person name="Backstrom D."/>
            <person name="Yutin N."/>
            <person name="Jorgensen S.L."/>
            <person name="Dharamshi J."/>
            <person name="Homa F."/>
            <person name="Zaremba-Niedwiedzka K."/>
            <person name="Spang A."/>
            <person name="Wolf Y.I."/>
            <person name="Koonin E.V."/>
            <person name="Ettema T.J."/>
        </authorList>
    </citation>
    <scope>NUCLEOTIDE SEQUENCE</scope>
</reference>
<sequence>MNKTENDIFKNKNIHQKYYIYYGSCYKNTIDRRRTISRFGGQIPSFFGWIRVSIVSAREIRET</sequence>
<dbReference type="EMBL" id="MK500568">
    <property type="protein sequence ID" value="QBK92201.1"/>
    <property type="molecule type" value="Genomic_DNA"/>
</dbReference>